<name>A0A835HY54_9MAGN</name>
<evidence type="ECO:0000313" key="2">
    <source>
        <dbReference type="Proteomes" id="UP000631114"/>
    </source>
</evidence>
<accession>A0A835HY54</accession>
<dbReference type="GO" id="GO:0003676">
    <property type="term" value="F:nucleic acid binding"/>
    <property type="evidence" value="ECO:0007669"/>
    <property type="project" value="InterPro"/>
</dbReference>
<reference evidence="1 2" key="1">
    <citation type="submission" date="2020-10" db="EMBL/GenBank/DDBJ databases">
        <title>The Coptis chinensis genome and diversification of protoberbering-type alkaloids.</title>
        <authorList>
            <person name="Wang B."/>
            <person name="Shu S."/>
            <person name="Song C."/>
            <person name="Liu Y."/>
        </authorList>
    </citation>
    <scope>NUCLEOTIDE SEQUENCE [LARGE SCALE GENOMIC DNA]</scope>
    <source>
        <strain evidence="1">HL-2020</strain>
        <tissue evidence="1">Leaf</tissue>
    </source>
</reference>
<dbReference type="Proteomes" id="UP000631114">
    <property type="component" value="Unassembled WGS sequence"/>
</dbReference>
<dbReference type="InterPro" id="IPR040256">
    <property type="entry name" value="At4g02000-like"/>
</dbReference>
<gene>
    <name evidence="1" type="ORF">IFM89_017492</name>
</gene>
<proteinExistence type="predicted"/>
<dbReference type="SUPFAM" id="SSF57756">
    <property type="entry name" value="Retrovirus zinc finger-like domains"/>
    <property type="match status" value="1"/>
</dbReference>
<dbReference type="EMBL" id="JADFTS010000005">
    <property type="protein sequence ID" value="KAF9605473.1"/>
    <property type="molecule type" value="Genomic_DNA"/>
</dbReference>
<dbReference type="GO" id="GO:0008270">
    <property type="term" value="F:zinc ion binding"/>
    <property type="evidence" value="ECO:0007669"/>
    <property type="project" value="InterPro"/>
</dbReference>
<comment type="caution">
    <text evidence="1">The sequence shown here is derived from an EMBL/GenBank/DDBJ whole genome shotgun (WGS) entry which is preliminary data.</text>
</comment>
<sequence length="262" mass="30335">MDLPKELWTDERLWFVASLISEPLNMDEATRARTQLSFAKICVVVPVDYSFKTSIPVKMGEKVIDLQLEYPWIPVSCSNCKLYGHKANSCPAKPKQVWRVKDNLNTKEKVTETINEEVAFEEDTSTEEGSHYAECDENSSLDSLNTESCHTIAIIPDSTHASVYKEQFLHRKTPTIGVPTIVKEVSQTSAAIKVIDFLRDFYDYEVVDYNYNEVMQTRHQNEILQLDIKEMQHFCRMWEEEVNHLNNEIRLLKASNKAQKDH</sequence>
<protein>
    <recommendedName>
        <fullName evidence="3">DUF4283 domain-containing protein</fullName>
    </recommendedName>
</protein>
<evidence type="ECO:0000313" key="1">
    <source>
        <dbReference type="EMBL" id="KAF9605473.1"/>
    </source>
</evidence>
<dbReference type="InterPro" id="IPR036875">
    <property type="entry name" value="Znf_CCHC_sf"/>
</dbReference>
<organism evidence="1 2">
    <name type="scientific">Coptis chinensis</name>
    <dbReference type="NCBI Taxonomy" id="261450"/>
    <lineage>
        <taxon>Eukaryota</taxon>
        <taxon>Viridiplantae</taxon>
        <taxon>Streptophyta</taxon>
        <taxon>Embryophyta</taxon>
        <taxon>Tracheophyta</taxon>
        <taxon>Spermatophyta</taxon>
        <taxon>Magnoliopsida</taxon>
        <taxon>Ranunculales</taxon>
        <taxon>Ranunculaceae</taxon>
        <taxon>Coptidoideae</taxon>
        <taxon>Coptis</taxon>
    </lineage>
</organism>
<evidence type="ECO:0008006" key="3">
    <source>
        <dbReference type="Google" id="ProtNLM"/>
    </source>
</evidence>
<dbReference type="AlphaFoldDB" id="A0A835HY54"/>
<dbReference type="PANTHER" id="PTHR31286">
    <property type="entry name" value="GLYCINE-RICH CELL WALL STRUCTURAL PROTEIN 1.8-LIKE"/>
    <property type="match status" value="1"/>
</dbReference>
<keyword evidence="2" id="KW-1185">Reference proteome</keyword>
<dbReference type="PANTHER" id="PTHR31286:SF180">
    <property type="entry name" value="OS10G0362600 PROTEIN"/>
    <property type="match status" value="1"/>
</dbReference>